<evidence type="ECO:0000313" key="1">
    <source>
        <dbReference type="EMBL" id="QDJ96857.1"/>
    </source>
</evidence>
<dbReference type="Proteomes" id="UP000317703">
    <property type="component" value="Segment"/>
</dbReference>
<organism evidence="1 2">
    <name type="scientific">Aeromonas phage PS1</name>
    <dbReference type="NCBI Taxonomy" id="2591406"/>
    <lineage>
        <taxon>Viruses</taxon>
        <taxon>Duplodnaviria</taxon>
        <taxon>Heunggongvirae</taxon>
        <taxon>Uroviricota</taxon>
        <taxon>Caudoviricetes</taxon>
        <taxon>Chimalliviridae</taxon>
        <taxon>Ferozepurvirus</taxon>
        <taxon>Ferozepurvirus PS1</taxon>
    </lineage>
</organism>
<protein>
    <submittedName>
        <fullName evidence="1">Uncharacterized protein</fullName>
    </submittedName>
</protein>
<keyword evidence="2" id="KW-1185">Reference proteome</keyword>
<dbReference type="EMBL" id="MN032614">
    <property type="protein sequence ID" value="QDJ96857.1"/>
    <property type="molecule type" value="Genomic_DNA"/>
</dbReference>
<name>A0A514TV01_9CAUD</name>
<evidence type="ECO:0000313" key="2">
    <source>
        <dbReference type="Proteomes" id="UP000317703"/>
    </source>
</evidence>
<proteinExistence type="predicted"/>
<sequence length="360" mass="39230">MAIAAVLAFGSMLTSLATIVGKGGENIDKAKEVIDRVGSAYNVLNTTSISQSAGRVLISPMVAIERSLIHQEYAQDLMTIVNLRDIKDALTHLAMQGQVDGIKIASLVDSINPRRAGFLAYQGVEAFGGQAPSKPQAAIEGRVTIAGKDYPDFGTYAPLALGRTVQASVQIGSTMVCFPLNFRQVPVPVSSNDLEAIFEAARPEEGLFGRYMMLQSGELTSPEFLTGTDQIKREFNIRMNDMSGYYKEATDRSSKNKMAALRTGIMSMNTMANTIIMSQETATQIEMELGVKFNKSGIAAIRKKVLANTIVIVDDGMGIFTFWNSGSNMKEEYTRKEISVITKKENSMDLSSLMKLFVGR</sequence>
<reference evidence="1" key="1">
    <citation type="submission" date="2019-06" db="EMBL/GenBank/DDBJ databases">
        <title>Complete genome sequence of Aeromonas hydrophila bacteriophage PS1.</title>
        <authorList>
            <person name="Rai S."/>
            <person name="Tyagi A."/>
            <person name="Kumar N."/>
            <person name="Singh N."/>
        </authorList>
    </citation>
    <scope>NUCLEOTIDE SEQUENCE [LARGE SCALE GENOMIC DNA]</scope>
</reference>
<accession>A0A514TV01</accession>
<gene>
    <name evidence="1" type="ORF">PS1_0098</name>
</gene>